<feature type="compositionally biased region" description="Polar residues" evidence="1">
    <location>
        <begin position="79"/>
        <end position="105"/>
    </location>
</feature>
<comment type="caution">
    <text evidence="2">The sequence shown here is derived from an EMBL/GenBank/DDBJ whole genome shotgun (WGS) entry which is preliminary data.</text>
</comment>
<feature type="non-terminal residue" evidence="2">
    <location>
        <position position="266"/>
    </location>
</feature>
<sequence>QASQPYTAALPYAPAQHIQVSPHQSSSQQQNIHLYQQQQQHIVDPYSDHQHTPHTFPLQTSPSHYHQYFYFPPSALQINMTSNGHQSTNTSQPSTPAHNNHLRSTQIQGQQQQQQWSNSVLSSLMVKRMNENPTSISMDDDEDPSASIDALVADVDSNSQDSLDDEQIKPINQSKTSSTTPPGTLSPASHLYIRSKSHILTTPPNPLASDDHPDNQLKLKVGNNYKQTYSPIPSAGFELTTNINSKLSSSSNTTARFTFNTNLLEQ</sequence>
<feature type="compositionally biased region" description="Low complexity" evidence="1">
    <location>
        <begin position="106"/>
        <end position="115"/>
    </location>
</feature>
<protein>
    <submittedName>
        <fullName evidence="2">Uncharacterized protein</fullName>
    </submittedName>
</protein>
<feature type="region of interest" description="Disordered" evidence="1">
    <location>
        <begin position="79"/>
        <end position="117"/>
    </location>
</feature>
<feature type="compositionally biased region" description="Low complexity" evidence="1">
    <location>
        <begin position="174"/>
        <end position="188"/>
    </location>
</feature>
<organism evidence="2 3">
    <name type="scientific">Rotaria magnacalcarata</name>
    <dbReference type="NCBI Taxonomy" id="392030"/>
    <lineage>
        <taxon>Eukaryota</taxon>
        <taxon>Metazoa</taxon>
        <taxon>Spiralia</taxon>
        <taxon>Gnathifera</taxon>
        <taxon>Rotifera</taxon>
        <taxon>Eurotatoria</taxon>
        <taxon>Bdelloidea</taxon>
        <taxon>Philodinida</taxon>
        <taxon>Philodinidae</taxon>
        <taxon>Rotaria</taxon>
    </lineage>
</organism>
<feature type="non-terminal residue" evidence="2">
    <location>
        <position position="1"/>
    </location>
</feature>
<dbReference type="EMBL" id="CAJOBI010266102">
    <property type="protein sequence ID" value="CAF5129970.1"/>
    <property type="molecule type" value="Genomic_DNA"/>
</dbReference>
<name>A0A8S3FMN8_9BILA</name>
<evidence type="ECO:0000256" key="1">
    <source>
        <dbReference type="SAM" id="MobiDB-lite"/>
    </source>
</evidence>
<reference evidence="2" key="1">
    <citation type="submission" date="2021-02" db="EMBL/GenBank/DDBJ databases">
        <authorList>
            <person name="Nowell W R."/>
        </authorList>
    </citation>
    <scope>NUCLEOTIDE SEQUENCE</scope>
</reference>
<gene>
    <name evidence="2" type="ORF">SMN809_LOCUS62917</name>
</gene>
<feature type="region of interest" description="Disordered" evidence="1">
    <location>
        <begin position="158"/>
        <end position="188"/>
    </location>
</feature>
<dbReference type="AlphaFoldDB" id="A0A8S3FMN8"/>
<evidence type="ECO:0000313" key="3">
    <source>
        <dbReference type="Proteomes" id="UP000676336"/>
    </source>
</evidence>
<accession>A0A8S3FMN8</accession>
<dbReference type="Proteomes" id="UP000676336">
    <property type="component" value="Unassembled WGS sequence"/>
</dbReference>
<proteinExistence type="predicted"/>
<evidence type="ECO:0000313" key="2">
    <source>
        <dbReference type="EMBL" id="CAF5129970.1"/>
    </source>
</evidence>